<dbReference type="AlphaFoldDB" id="A0A2S4KTV5"/>
<feature type="compositionally biased region" description="Basic residues" evidence="3">
    <location>
        <begin position="151"/>
        <end position="161"/>
    </location>
</feature>
<feature type="region of interest" description="Disordered" evidence="3">
    <location>
        <begin position="61"/>
        <end position="166"/>
    </location>
</feature>
<comment type="caution">
    <text evidence="4">The sequence shown here is derived from an EMBL/GenBank/DDBJ whole genome shotgun (WGS) entry which is preliminary data.</text>
</comment>
<dbReference type="PROSITE" id="PS51375">
    <property type="entry name" value="PPR"/>
    <property type="match status" value="2"/>
</dbReference>
<dbReference type="OrthoDB" id="185373at2759"/>
<feature type="repeat" description="PPR" evidence="2">
    <location>
        <begin position="760"/>
        <end position="794"/>
    </location>
</feature>
<dbReference type="Proteomes" id="UP000237481">
    <property type="component" value="Unassembled WGS sequence"/>
</dbReference>
<feature type="compositionally biased region" description="Basic and acidic residues" evidence="3">
    <location>
        <begin position="118"/>
        <end position="133"/>
    </location>
</feature>
<evidence type="ECO:0000313" key="5">
    <source>
        <dbReference type="Proteomes" id="UP000237481"/>
    </source>
</evidence>
<dbReference type="InterPro" id="IPR002885">
    <property type="entry name" value="PPR_rpt"/>
</dbReference>
<evidence type="ECO:0000313" key="4">
    <source>
        <dbReference type="EMBL" id="POR33625.1"/>
    </source>
</evidence>
<evidence type="ECO:0000256" key="2">
    <source>
        <dbReference type="PROSITE-ProRule" id="PRU00708"/>
    </source>
</evidence>
<reference evidence="4 5" key="1">
    <citation type="submission" date="2018-01" db="EMBL/GenBank/DDBJ databases">
        <title>Harnessing the power of phylogenomics to disentangle the directionality and signatures of interkingdom host jumping in the parasitic fungal genus Tolypocladium.</title>
        <authorList>
            <person name="Quandt C.A."/>
            <person name="Patterson W."/>
            <person name="Spatafora J.W."/>
        </authorList>
    </citation>
    <scope>NUCLEOTIDE SEQUENCE [LARGE SCALE GENOMIC DNA]</scope>
    <source>
        <strain evidence="4 5">NRBC 100945</strain>
    </source>
</reference>
<dbReference type="STRING" id="94208.A0A2S4KTV5"/>
<keyword evidence="1" id="KW-0677">Repeat</keyword>
<organism evidence="4 5">
    <name type="scientific">Tolypocladium paradoxum</name>
    <dbReference type="NCBI Taxonomy" id="94208"/>
    <lineage>
        <taxon>Eukaryota</taxon>
        <taxon>Fungi</taxon>
        <taxon>Dikarya</taxon>
        <taxon>Ascomycota</taxon>
        <taxon>Pezizomycotina</taxon>
        <taxon>Sordariomycetes</taxon>
        <taxon>Hypocreomycetidae</taxon>
        <taxon>Hypocreales</taxon>
        <taxon>Ophiocordycipitaceae</taxon>
        <taxon>Tolypocladium</taxon>
    </lineage>
</organism>
<accession>A0A2S4KTV5</accession>
<dbReference type="InterPro" id="IPR011990">
    <property type="entry name" value="TPR-like_helical_dom_sf"/>
</dbReference>
<keyword evidence="5" id="KW-1185">Reference proteome</keyword>
<name>A0A2S4KTV5_9HYPO</name>
<feature type="repeat" description="PPR" evidence="2">
    <location>
        <begin position="795"/>
        <end position="829"/>
    </location>
</feature>
<feature type="compositionally biased region" description="Basic and acidic residues" evidence="3">
    <location>
        <begin position="97"/>
        <end position="110"/>
    </location>
</feature>
<sequence length="868" mass="97622">MPAACMNRTGVARLSQSARTLLPMRPSLNRPQWRRFTACSHSLAPQTIREPIIHGREEWHEHDDSLHLSRQPSESRVSSRPEPGEQQGEDGTNDGDTSGRDLKRGLEHKSPRPGQLHENIERALRGDTPKDGQDTDLSTASRGGQRSEYKKHGRIQAHRASRFSGSTARRALIASNSTRSNVSGHGRLTPEAWNRLKEERQVYQQWGYIRHQYPKSEALAARRAFKSWKTKLHNVLEPKDPSSWPWREDGKWLFELDTVAAMRKAWESLDLETRRQKWALTLLSTMHSEPDKASLALEATMDPLPPGYAIHDVLLFIARRLDLDGFKALRERTIHAEETLHLVAKIVEDTPAGHVPFGQRTFGLLARKLPSDQTEELYTILRRADCKLHANTLIHFARKLAGDMAHKETAFEILKGLADAGADLNEARPASVITSLLHCKVNNDGLSHQKQPFSPKDALQVLVEKGFSPNVANSTAFLDSLCQQNDVEEAIRLALLFSESGVQLDTKAWATVFRGAKSSLKVVNVIKALDVARAADAPYVDVLNNALHSIFYFAEMESREKRLRAPWVLPIFDPMLRIYAKKFDLEPLQRWLPDSLPLMLAQKPSGTEPSKELVASGAHRERRWDFQQSILPVVNKFFSVGEGERLQPSSATIAIMLRAYIKSLQQPYDLMSFYGFFKSRLEEEGKKESSATQLVRNQGSLIHDTFIMAMTEHKGLSRPALQVFGDMLKDNLKPGASGGGKPRLESRGTIATCPIHPAPSVLTFTILLRGLMNRSDRLLALQVVQVMREHGIEPNLVTWNTLTKGYASMQNISQTVATLQDMETAGFKPDIFTLKAFGKLNDQTKALKMMEGIIDTNRRKLVGDELYE</sequence>
<dbReference type="Pfam" id="PF13812">
    <property type="entry name" value="PPR_3"/>
    <property type="match status" value="1"/>
</dbReference>
<evidence type="ECO:0000256" key="1">
    <source>
        <dbReference type="ARBA" id="ARBA00022737"/>
    </source>
</evidence>
<dbReference type="NCBIfam" id="TIGR00756">
    <property type="entry name" value="PPR"/>
    <property type="match status" value="2"/>
</dbReference>
<dbReference type="Gene3D" id="1.25.40.10">
    <property type="entry name" value="Tetratricopeptide repeat domain"/>
    <property type="match status" value="2"/>
</dbReference>
<dbReference type="EMBL" id="PKSG01000669">
    <property type="protein sequence ID" value="POR33625.1"/>
    <property type="molecule type" value="Genomic_DNA"/>
</dbReference>
<protein>
    <submittedName>
        <fullName evidence="4">Pentatricopeptide repeat-containing protein, chloroplastic</fullName>
    </submittedName>
</protein>
<feature type="compositionally biased region" description="Polar residues" evidence="3">
    <location>
        <begin position="135"/>
        <end position="144"/>
    </location>
</feature>
<proteinExistence type="predicted"/>
<dbReference type="PANTHER" id="PTHR47941">
    <property type="entry name" value="PENTATRICOPEPTIDE REPEAT-CONTAINING PROTEIN 3, MITOCHONDRIAL"/>
    <property type="match status" value="1"/>
</dbReference>
<evidence type="ECO:0000256" key="3">
    <source>
        <dbReference type="SAM" id="MobiDB-lite"/>
    </source>
</evidence>
<gene>
    <name evidence="4" type="ORF">TPAR_06172</name>
</gene>